<feature type="chain" id="PRO_5040803348" evidence="1">
    <location>
        <begin position="25"/>
        <end position="484"/>
    </location>
</feature>
<proteinExistence type="predicted"/>
<dbReference type="Gene3D" id="2.60.120.600">
    <property type="entry name" value="Domain of unknown function DUF1214, C-terminal domain"/>
    <property type="match status" value="1"/>
</dbReference>
<dbReference type="InterPro" id="IPR010679">
    <property type="entry name" value="DUF1254"/>
</dbReference>
<accession>A0A9X1W9D3</accession>
<sequence length="484" mass="54584">MKKSVISLALCVATVLTPVSSSFASSDTGVHIETASIAELRFERRALEAGTWFIPQVLYETIASETIAKFGGDRNSTVYFFERPVTWHAQMMTGNNNTPYVHTYHSIEDGPVVIEIPAATEDNAFFGTLLDSWHKPLIDVGPDGADQGKGGKYLIVPKGYKGDTDGYIVVEQDTFQGYTTIRSMTKTTSEEDMKGHVDYVTKGVRMYPLGSSNTQTTFKAMDNVVIDTHLQWQEHFSTSFWERAHQALQNEVIKSDEKAMYGMLRHLGLVKGEAFAPSQQQQVMLNEASAKLHAEMKDSFTHYAPKLWGEQSQWTIPVNPEMMLTNATYTADYWHDYVGRGTTFAYYIAPPKSLAESRSTTYIKGILDADGNPMFGDYDYTIHVPANVPAERFWSFLTYSMETGSFIYEADRLGWASNEPEMAFNQDGSTDIYWSSDCESRGYTNCMPITKGEQFFTLFRLYGPQAEFFNGNFVLDDIQRIDTK</sequence>
<evidence type="ECO:0000313" key="5">
    <source>
        <dbReference type="Proteomes" id="UP001139488"/>
    </source>
</evidence>
<dbReference type="AlphaFoldDB" id="A0A9X1W9D3"/>
<keyword evidence="1" id="KW-0732">Signal</keyword>
<organism evidence="4 5">
    <name type="scientific">Vibrio gelatinilyticus</name>
    <dbReference type="NCBI Taxonomy" id="2893468"/>
    <lineage>
        <taxon>Bacteria</taxon>
        <taxon>Pseudomonadati</taxon>
        <taxon>Pseudomonadota</taxon>
        <taxon>Gammaproteobacteria</taxon>
        <taxon>Vibrionales</taxon>
        <taxon>Vibrionaceae</taxon>
        <taxon>Vibrio</taxon>
    </lineage>
</organism>
<dbReference type="SUPFAM" id="SSF160935">
    <property type="entry name" value="VPA0735-like"/>
    <property type="match status" value="1"/>
</dbReference>
<protein>
    <submittedName>
        <fullName evidence="4">DUF1254 domain-containing protein</fullName>
    </submittedName>
</protein>
<dbReference type="PANTHER" id="PTHR36509">
    <property type="entry name" value="BLL3101 PROTEIN"/>
    <property type="match status" value="1"/>
</dbReference>
<gene>
    <name evidence="4" type="ORF">LNL84_04325</name>
</gene>
<dbReference type="InterPro" id="IPR037050">
    <property type="entry name" value="DUF1254_sf"/>
</dbReference>
<keyword evidence="5" id="KW-1185">Reference proteome</keyword>
<evidence type="ECO:0000256" key="1">
    <source>
        <dbReference type="SAM" id="SignalP"/>
    </source>
</evidence>
<name>A0A9X1W9D3_9VIBR</name>
<reference evidence="4" key="1">
    <citation type="submission" date="2021-11" db="EMBL/GenBank/DDBJ databases">
        <title>Vibrio ZSDE26 sp. nov. and Vibrio ZSDZ34 sp. nov., isolated from coastal seawater in Qingdao.</title>
        <authorList>
            <person name="Zhang P."/>
        </authorList>
    </citation>
    <scope>NUCLEOTIDE SEQUENCE</scope>
    <source>
        <strain evidence="4">ZSDZ34</strain>
    </source>
</reference>
<dbReference type="RefSeq" id="WP_244355449.1">
    <property type="nucleotide sequence ID" value="NZ_JAJNNZ010000003.1"/>
</dbReference>
<feature type="signal peptide" evidence="1">
    <location>
        <begin position="1"/>
        <end position="24"/>
    </location>
</feature>
<dbReference type="EMBL" id="JAJNNZ010000003">
    <property type="protein sequence ID" value="MCJ2376054.1"/>
    <property type="molecule type" value="Genomic_DNA"/>
</dbReference>
<dbReference type="Pfam" id="PF06742">
    <property type="entry name" value="DUF1214"/>
    <property type="match status" value="1"/>
</dbReference>
<dbReference type="Proteomes" id="UP001139488">
    <property type="component" value="Unassembled WGS sequence"/>
</dbReference>
<evidence type="ECO:0000259" key="3">
    <source>
        <dbReference type="Pfam" id="PF06863"/>
    </source>
</evidence>
<comment type="caution">
    <text evidence="4">The sequence shown here is derived from an EMBL/GenBank/DDBJ whole genome shotgun (WGS) entry which is preliminary data.</text>
</comment>
<evidence type="ECO:0000259" key="2">
    <source>
        <dbReference type="Pfam" id="PF06742"/>
    </source>
</evidence>
<dbReference type="InterPro" id="IPR037049">
    <property type="entry name" value="DUF1214_C_sf"/>
</dbReference>
<dbReference type="Gene3D" id="2.60.40.1610">
    <property type="entry name" value="Domain of unknown function DUF1254"/>
    <property type="match status" value="1"/>
</dbReference>
<evidence type="ECO:0000313" key="4">
    <source>
        <dbReference type="EMBL" id="MCJ2376054.1"/>
    </source>
</evidence>
<feature type="domain" description="DUF1254" evidence="3">
    <location>
        <begin position="89"/>
        <end position="208"/>
    </location>
</feature>
<dbReference type="Pfam" id="PF06863">
    <property type="entry name" value="DUF1254"/>
    <property type="match status" value="1"/>
</dbReference>
<dbReference type="Gene3D" id="1.10.3360.10">
    <property type="entry name" value="VPA0735-like domain"/>
    <property type="match status" value="1"/>
</dbReference>
<dbReference type="InterPro" id="IPR010621">
    <property type="entry name" value="DUF1214"/>
</dbReference>
<feature type="domain" description="DUF1214" evidence="2">
    <location>
        <begin position="361"/>
        <end position="465"/>
    </location>
</feature>
<dbReference type="PANTHER" id="PTHR36509:SF3">
    <property type="entry name" value="SIGNAL PEPTIDE PROTEIN"/>
    <property type="match status" value="1"/>
</dbReference>